<accession>A0AAW0XXL6</accession>
<dbReference type="InterPro" id="IPR001007">
    <property type="entry name" value="VWF_dom"/>
</dbReference>
<dbReference type="SUPFAM" id="SSF57603">
    <property type="entry name" value="FnI-like domain"/>
    <property type="match status" value="2"/>
</dbReference>
<dbReference type="PROSITE" id="PS50184">
    <property type="entry name" value="VWFC_2"/>
    <property type="match status" value="1"/>
</dbReference>
<name>A0AAW0XXL6_CHEQU</name>
<keyword evidence="6" id="KW-1185">Reference proteome</keyword>
<keyword evidence="2" id="KW-0964">Secreted</keyword>
<evidence type="ECO:0000313" key="6">
    <source>
        <dbReference type="Proteomes" id="UP001445076"/>
    </source>
</evidence>
<dbReference type="GO" id="GO:0005576">
    <property type="term" value="C:extracellular region"/>
    <property type="evidence" value="ECO:0007669"/>
    <property type="project" value="UniProtKB-SubCell"/>
</dbReference>
<dbReference type="AlphaFoldDB" id="A0AAW0XXL6"/>
<dbReference type="Gene3D" id="2.10.70.10">
    <property type="entry name" value="Complement Module, domain 1"/>
    <property type="match status" value="2"/>
</dbReference>
<dbReference type="GO" id="GO:0030513">
    <property type="term" value="P:positive regulation of BMP signaling pathway"/>
    <property type="evidence" value="ECO:0007669"/>
    <property type="project" value="TreeGrafter"/>
</dbReference>
<comment type="caution">
    <text evidence="5">The sequence shown here is derived from an EMBL/GenBank/DDBJ whole genome shotgun (WGS) entry which is preliminary data.</text>
</comment>
<dbReference type="SMART" id="SM00214">
    <property type="entry name" value="VWC"/>
    <property type="match status" value="1"/>
</dbReference>
<feature type="domain" description="VWFC" evidence="4">
    <location>
        <begin position="7"/>
        <end position="65"/>
    </location>
</feature>
<dbReference type="PROSITE" id="PS01208">
    <property type="entry name" value="VWFC_1"/>
    <property type="match status" value="1"/>
</dbReference>
<dbReference type="PANTHER" id="PTHR46698:SF6">
    <property type="entry name" value="KIELIN_CHORDIN-LIKE PROTEIN"/>
    <property type="match status" value="1"/>
</dbReference>
<dbReference type="Pfam" id="PF23334">
    <property type="entry name" value="VWC2L_2nd"/>
    <property type="match status" value="1"/>
</dbReference>
<evidence type="ECO:0000313" key="5">
    <source>
        <dbReference type="EMBL" id="KAK8747755.1"/>
    </source>
</evidence>
<comment type="subcellular location">
    <subcellularLocation>
        <location evidence="1">Secreted</location>
    </subcellularLocation>
</comment>
<evidence type="ECO:0000256" key="2">
    <source>
        <dbReference type="ARBA" id="ARBA00022525"/>
    </source>
</evidence>
<keyword evidence="3" id="KW-0732">Signal</keyword>
<protein>
    <recommendedName>
        <fullName evidence="4">VWFC domain-containing protein</fullName>
    </recommendedName>
</protein>
<feature type="non-terminal residue" evidence="5">
    <location>
        <position position="111"/>
    </location>
</feature>
<evidence type="ECO:0000259" key="4">
    <source>
        <dbReference type="PROSITE" id="PS50184"/>
    </source>
</evidence>
<dbReference type="PANTHER" id="PTHR46698">
    <property type="entry name" value="CROSSVEINLESS 2"/>
    <property type="match status" value="1"/>
</dbReference>
<dbReference type="InterPro" id="IPR052424">
    <property type="entry name" value="Kielin_Chordin-BMP_Reg"/>
</dbReference>
<evidence type="ECO:0000256" key="3">
    <source>
        <dbReference type="ARBA" id="ARBA00022729"/>
    </source>
</evidence>
<evidence type="ECO:0000256" key="1">
    <source>
        <dbReference type="ARBA" id="ARBA00004613"/>
    </source>
</evidence>
<organism evidence="5 6">
    <name type="scientific">Cherax quadricarinatus</name>
    <name type="common">Australian red claw crayfish</name>
    <dbReference type="NCBI Taxonomy" id="27406"/>
    <lineage>
        <taxon>Eukaryota</taxon>
        <taxon>Metazoa</taxon>
        <taxon>Ecdysozoa</taxon>
        <taxon>Arthropoda</taxon>
        <taxon>Crustacea</taxon>
        <taxon>Multicrustacea</taxon>
        <taxon>Malacostraca</taxon>
        <taxon>Eumalacostraca</taxon>
        <taxon>Eucarida</taxon>
        <taxon>Decapoda</taxon>
        <taxon>Pleocyemata</taxon>
        <taxon>Astacidea</taxon>
        <taxon>Parastacoidea</taxon>
        <taxon>Parastacidae</taxon>
        <taxon>Cherax</taxon>
    </lineage>
</organism>
<reference evidence="5 6" key="1">
    <citation type="journal article" date="2024" name="BMC Genomics">
        <title>Genome assembly of redclaw crayfish (Cherax quadricarinatus) provides insights into its immune adaptation and hypoxia tolerance.</title>
        <authorList>
            <person name="Liu Z."/>
            <person name="Zheng J."/>
            <person name="Li H."/>
            <person name="Fang K."/>
            <person name="Wang S."/>
            <person name="He J."/>
            <person name="Zhou D."/>
            <person name="Weng S."/>
            <person name="Chi M."/>
            <person name="Gu Z."/>
            <person name="He J."/>
            <person name="Li F."/>
            <person name="Wang M."/>
        </authorList>
    </citation>
    <scope>NUCLEOTIDE SEQUENCE [LARGE SCALE GENOMIC DNA]</scope>
    <source>
        <strain evidence="5">ZL_2023a</strain>
    </source>
</reference>
<gene>
    <name evidence="5" type="ORF">OTU49_016581</name>
</gene>
<feature type="non-terminal residue" evidence="5">
    <location>
        <position position="1"/>
    </location>
</feature>
<sequence>SCCPGCHACLYHQKVYAHTHSVPTPDPCNTCTCNHGSVVCDTVRCPEIHCVDAHLLPDHCCPTCTHCHHLGTTYQSGSEWWLEEDPCVKCRCESGSVTCVSQAGYCNPQCP</sequence>
<dbReference type="EMBL" id="JARKIK010000014">
    <property type="protein sequence ID" value="KAK8747755.1"/>
    <property type="molecule type" value="Genomic_DNA"/>
</dbReference>
<dbReference type="Proteomes" id="UP001445076">
    <property type="component" value="Unassembled WGS sequence"/>
</dbReference>
<proteinExistence type="predicted"/>